<dbReference type="InterPro" id="IPR029058">
    <property type="entry name" value="AB_hydrolase_fold"/>
</dbReference>
<dbReference type="SUPFAM" id="SSF53474">
    <property type="entry name" value="alpha/beta-Hydrolases"/>
    <property type="match status" value="1"/>
</dbReference>
<sequence length="204" mass="22085">MKERVYFKNGIWKMAGDLYLPEGFNESGKYAAIICVHPGGGVKEQTAGLYAQRLAENGFVSLAFDASHQGDSEGEPRRLDSPYERVEDVKCAVDYLTTLPYIDRKRIGAMGVCAGGGYAINAALTEKRIRAVAGVSPVDAGLSTRQGWTGNNTLEAQLKLMEQIAEARTAEANGESPKLVNYVPEEVDGNTHPDFVEAGKATRL</sequence>
<dbReference type="Proteomes" id="UP000886851">
    <property type="component" value="Unassembled WGS sequence"/>
</dbReference>
<gene>
    <name evidence="3" type="ORF">H9824_02115</name>
</gene>
<dbReference type="GO" id="GO:0016787">
    <property type="term" value="F:hydrolase activity"/>
    <property type="evidence" value="ECO:0007669"/>
    <property type="project" value="UniProtKB-KW"/>
</dbReference>
<evidence type="ECO:0000313" key="3">
    <source>
        <dbReference type="EMBL" id="HIY87485.1"/>
    </source>
</evidence>
<reference evidence="3" key="2">
    <citation type="submission" date="2021-04" db="EMBL/GenBank/DDBJ databases">
        <authorList>
            <person name="Gilroy R."/>
        </authorList>
    </citation>
    <scope>NUCLEOTIDE SEQUENCE</scope>
    <source>
        <strain evidence="3">Gambia2-208</strain>
    </source>
</reference>
<protein>
    <submittedName>
        <fullName evidence="3">Alpha/beta hydrolase</fullName>
    </submittedName>
</protein>
<dbReference type="Gene3D" id="3.40.50.1820">
    <property type="entry name" value="alpha/beta hydrolase"/>
    <property type="match status" value="1"/>
</dbReference>
<name>A0A9D1ZG11_9BACE</name>
<evidence type="ECO:0000256" key="1">
    <source>
        <dbReference type="SAM" id="MobiDB-lite"/>
    </source>
</evidence>
<dbReference type="PANTHER" id="PTHR47751">
    <property type="entry name" value="SUPERFAMILY HYDROLASE, PUTATIVE (AFU_ORTHOLOGUE AFUA_2G16580)-RELATED"/>
    <property type="match status" value="1"/>
</dbReference>
<dbReference type="AlphaFoldDB" id="A0A9D1ZG11"/>
<proteinExistence type="predicted"/>
<comment type="caution">
    <text evidence="3">The sequence shown here is derived from an EMBL/GenBank/DDBJ whole genome shotgun (WGS) entry which is preliminary data.</text>
</comment>
<dbReference type="Pfam" id="PF01738">
    <property type="entry name" value="DLH"/>
    <property type="match status" value="1"/>
</dbReference>
<evidence type="ECO:0000259" key="2">
    <source>
        <dbReference type="Pfam" id="PF01738"/>
    </source>
</evidence>
<reference evidence="3" key="1">
    <citation type="journal article" date="2021" name="PeerJ">
        <title>Extensive microbial diversity within the chicken gut microbiome revealed by metagenomics and culture.</title>
        <authorList>
            <person name="Gilroy R."/>
            <person name="Ravi A."/>
            <person name="Getino M."/>
            <person name="Pursley I."/>
            <person name="Horton D.L."/>
            <person name="Alikhan N.F."/>
            <person name="Baker D."/>
            <person name="Gharbi K."/>
            <person name="Hall N."/>
            <person name="Watson M."/>
            <person name="Adriaenssens E.M."/>
            <person name="Foster-Nyarko E."/>
            <person name="Jarju S."/>
            <person name="Secka A."/>
            <person name="Antonio M."/>
            <person name="Oren A."/>
            <person name="Chaudhuri R.R."/>
            <person name="La Ragione R."/>
            <person name="Hildebrand F."/>
            <person name="Pallen M.J."/>
        </authorList>
    </citation>
    <scope>NUCLEOTIDE SEQUENCE</scope>
    <source>
        <strain evidence="3">Gambia2-208</strain>
    </source>
</reference>
<evidence type="ECO:0000313" key="4">
    <source>
        <dbReference type="Proteomes" id="UP000886851"/>
    </source>
</evidence>
<dbReference type="InterPro" id="IPR002925">
    <property type="entry name" value="Dienelactn_hydro"/>
</dbReference>
<dbReference type="InterPro" id="IPR051411">
    <property type="entry name" value="Polyketide_trans_af380"/>
</dbReference>
<feature type="region of interest" description="Disordered" evidence="1">
    <location>
        <begin position="184"/>
        <end position="204"/>
    </location>
</feature>
<accession>A0A9D1ZG11</accession>
<keyword evidence="3" id="KW-0378">Hydrolase</keyword>
<feature type="domain" description="Dienelactone hydrolase" evidence="2">
    <location>
        <begin position="27"/>
        <end position="137"/>
    </location>
</feature>
<dbReference type="EMBL" id="DXCV01000021">
    <property type="protein sequence ID" value="HIY87485.1"/>
    <property type="molecule type" value="Genomic_DNA"/>
</dbReference>
<dbReference type="PANTHER" id="PTHR47751:SF1">
    <property type="entry name" value="SUPERFAMILY HYDROLASE, PUTATIVE (AFU_ORTHOLOGUE AFUA_2G16580)-RELATED"/>
    <property type="match status" value="1"/>
</dbReference>
<organism evidence="3 4">
    <name type="scientific">Candidatus Bacteroides pullicola</name>
    <dbReference type="NCBI Taxonomy" id="2838475"/>
    <lineage>
        <taxon>Bacteria</taxon>
        <taxon>Pseudomonadati</taxon>
        <taxon>Bacteroidota</taxon>
        <taxon>Bacteroidia</taxon>
        <taxon>Bacteroidales</taxon>
        <taxon>Bacteroidaceae</taxon>
        <taxon>Bacteroides</taxon>
    </lineage>
</organism>